<dbReference type="EMBL" id="LR590481">
    <property type="protein sequence ID" value="VTQ92885.1"/>
    <property type="molecule type" value="Genomic_DNA"/>
</dbReference>
<evidence type="ECO:0000313" key="3">
    <source>
        <dbReference type="EMBL" id="VTQ92885.1"/>
    </source>
</evidence>
<proteinExistence type="predicted"/>
<dbReference type="Pfam" id="PF02080">
    <property type="entry name" value="TrkA_C"/>
    <property type="match status" value="1"/>
</dbReference>
<dbReference type="InterPro" id="IPR006037">
    <property type="entry name" value="RCK_C"/>
</dbReference>
<dbReference type="InterPro" id="IPR050721">
    <property type="entry name" value="Trk_Ktr_HKT_K-transport"/>
</dbReference>
<feature type="domain" description="RCK N-terminal" evidence="1">
    <location>
        <begin position="3"/>
        <end position="120"/>
    </location>
</feature>
<dbReference type="SUPFAM" id="SSF116726">
    <property type="entry name" value="TrkA C-terminal domain-like"/>
    <property type="match status" value="1"/>
</dbReference>
<evidence type="ECO:0000313" key="4">
    <source>
        <dbReference type="Proteomes" id="UP000308489"/>
    </source>
</evidence>
<dbReference type="PROSITE" id="PS51201">
    <property type="entry name" value="RCK_N"/>
    <property type="match status" value="1"/>
</dbReference>
<dbReference type="Pfam" id="PF02254">
    <property type="entry name" value="TrkA_N"/>
    <property type="match status" value="1"/>
</dbReference>
<dbReference type="KEGG" id="hhw:NCTC503_02020"/>
<dbReference type="InterPro" id="IPR036721">
    <property type="entry name" value="RCK_C_sf"/>
</dbReference>
<dbReference type="AlphaFoldDB" id="A0A4U9RLH4"/>
<gene>
    <name evidence="3" type="primary">ktrA</name>
    <name evidence="3" type="ORF">NCTC503_02020</name>
</gene>
<dbReference type="GO" id="GO:0006813">
    <property type="term" value="P:potassium ion transport"/>
    <property type="evidence" value="ECO:0007669"/>
    <property type="project" value="InterPro"/>
</dbReference>
<evidence type="ECO:0000259" key="2">
    <source>
        <dbReference type="PROSITE" id="PS51202"/>
    </source>
</evidence>
<dbReference type="Gene3D" id="3.30.70.1450">
    <property type="entry name" value="Regulator of K+ conductance, C-terminal domain"/>
    <property type="match status" value="1"/>
</dbReference>
<sequence>MSKKQYVVLGLGRFGTSVAETLYALGNDVLVIDADEERIQSVCDNVTHAIQADVTDEAALREVGARNFDVAIVSIGSDIQASIMATILLKELGIKEVVAKATNAMHAKVLRKIGANKVIFPEKDMGVRVAHGLVFSNILEYIELSPDYSIAEFLSPKEWHGKSLQELNLRSNYGINVMAIRRGSEVDVSPSANETINSGDIIIAIGNIEDLKKMENSIE</sequence>
<accession>A0A4U9RLH4</accession>
<dbReference type="PROSITE" id="PS51202">
    <property type="entry name" value="RCK_C"/>
    <property type="match status" value="1"/>
</dbReference>
<dbReference type="PANTHER" id="PTHR43833">
    <property type="entry name" value="POTASSIUM CHANNEL PROTEIN 2-RELATED-RELATED"/>
    <property type="match status" value="1"/>
</dbReference>
<keyword evidence="4" id="KW-1185">Reference proteome</keyword>
<dbReference type="OrthoDB" id="9776294at2"/>
<protein>
    <submittedName>
        <fullName evidence="3">TrkA family potassium uptake protein</fullName>
    </submittedName>
</protein>
<dbReference type="InterPro" id="IPR036291">
    <property type="entry name" value="NAD(P)-bd_dom_sf"/>
</dbReference>
<name>A0A4U9RLH4_HATHI</name>
<dbReference type="Proteomes" id="UP000308489">
    <property type="component" value="Chromosome 1"/>
</dbReference>
<reference evidence="3 4" key="1">
    <citation type="submission" date="2019-05" db="EMBL/GenBank/DDBJ databases">
        <authorList>
            <consortium name="Pathogen Informatics"/>
        </authorList>
    </citation>
    <scope>NUCLEOTIDE SEQUENCE [LARGE SCALE GENOMIC DNA]</scope>
    <source>
        <strain evidence="3 4">NCTC503</strain>
    </source>
</reference>
<evidence type="ECO:0000259" key="1">
    <source>
        <dbReference type="PROSITE" id="PS51201"/>
    </source>
</evidence>
<dbReference type="SUPFAM" id="SSF51735">
    <property type="entry name" value="NAD(P)-binding Rossmann-fold domains"/>
    <property type="match status" value="1"/>
</dbReference>
<dbReference type="GO" id="GO:0008324">
    <property type="term" value="F:monoatomic cation transmembrane transporter activity"/>
    <property type="evidence" value="ECO:0007669"/>
    <property type="project" value="InterPro"/>
</dbReference>
<organism evidence="3 4">
    <name type="scientific">Hathewaya histolytica</name>
    <name type="common">Clostridium histolyticum</name>
    <dbReference type="NCBI Taxonomy" id="1498"/>
    <lineage>
        <taxon>Bacteria</taxon>
        <taxon>Bacillati</taxon>
        <taxon>Bacillota</taxon>
        <taxon>Clostridia</taxon>
        <taxon>Eubacteriales</taxon>
        <taxon>Clostridiaceae</taxon>
        <taxon>Hathewaya</taxon>
    </lineage>
</organism>
<dbReference type="PANTHER" id="PTHR43833:SF7">
    <property type="entry name" value="KTR SYSTEM POTASSIUM UPTAKE PROTEIN C"/>
    <property type="match status" value="1"/>
</dbReference>
<feature type="domain" description="RCK C-terminal" evidence="2">
    <location>
        <begin position="136"/>
        <end position="219"/>
    </location>
</feature>
<dbReference type="InterPro" id="IPR003148">
    <property type="entry name" value="RCK_N"/>
</dbReference>
<dbReference type="Gene3D" id="3.40.50.720">
    <property type="entry name" value="NAD(P)-binding Rossmann-like Domain"/>
    <property type="match status" value="1"/>
</dbReference>
<dbReference type="RefSeq" id="WP_138210599.1">
    <property type="nucleotide sequence ID" value="NZ_CBCRUQ010000003.1"/>
</dbReference>